<keyword evidence="5" id="KW-0547">Nucleotide-binding</keyword>
<dbReference type="GO" id="GO:0008865">
    <property type="term" value="F:fructokinase activity"/>
    <property type="evidence" value="ECO:0007669"/>
    <property type="project" value="TreeGrafter"/>
</dbReference>
<sequence>MEWGSFQSSHIPLTEYDQALDAESLNPGEQIFEKIISGMYLGEIVRRVLLKMAEEAAFFGDTVPPKLKIPFILRTPDMSAMHHDSSLDLRVVGNKLRDILEV</sequence>
<reference evidence="7" key="1">
    <citation type="submission" date="2018-02" db="EMBL/GenBank/DDBJ databases">
        <title>Rhizophora mucronata_Transcriptome.</title>
        <authorList>
            <person name="Meera S.P."/>
            <person name="Sreeshan A."/>
            <person name="Augustine A."/>
        </authorList>
    </citation>
    <scope>NUCLEOTIDE SEQUENCE</scope>
    <source>
        <tissue evidence="7">Leaf</tissue>
    </source>
</reference>
<accession>A0A2P2KLH6</accession>
<dbReference type="GO" id="GO:0001678">
    <property type="term" value="P:intracellular glucose homeostasis"/>
    <property type="evidence" value="ECO:0007669"/>
    <property type="project" value="InterPro"/>
</dbReference>
<proteinExistence type="inferred from homology"/>
<dbReference type="GO" id="GO:0005739">
    <property type="term" value="C:mitochondrion"/>
    <property type="evidence" value="ECO:0007669"/>
    <property type="project" value="TreeGrafter"/>
</dbReference>
<comment type="similarity">
    <text evidence="5">Belongs to the hexokinase family.</text>
</comment>
<protein>
    <recommendedName>
        <fullName evidence="5">Phosphotransferase</fullName>
        <ecNumber evidence="5">2.7.1.-</ecNumber>
    </recommendedName>
</protein>
<dbReference type="InterPro" id="IPR043129">
    <property type="entry name" value="ATPase_NBD"/>
</dbReference>
<comment type="pathway">
    <text evidence="2">Carbohydrate metabolism; hexose metabolism.</text>
</comment>
<evidence type="ECO:0000256" key="3">
    <source>
        <dbReference type="ARBA" id="ARBA00023152"/>
    </source>
</evidence>
<dbReference type="GO" id="GO:0005524">
    <property type="term" value="F:ATP binding"/>
    <property type="evidence" value="ECO:0007669"/>
    <property type="project" value="UniProtKB-UniRule"/>
</dbReference>
<keyword evidence="5" id="KW-0418">Kinase</keyword>
<evidence type="ECO:0000256" key="5">
    <source>
        <dbReference type="RuleBase" id="RU362007"/>
    </source>
</evidence>
<keyword evidence="5" id="KW-0067">ATP-binding</keyword>
<dbReference type="PANTHER" id="PTHR19443">
    <property type="entry name" value="HEXOKINASE"/>
    <property type="match status" value="1"/>
</dbReference>
<dbReference type="GO" id="GO:0006006">
    <property type="term" value="P:glucose metabolic process"/>
    <property type="evidence" value="ECO:0007669"/>
    <property type="project" value="TreeGrafter"/>
</dbReference>
<evidence type="ECO:0000313" key="7">
    <source>
        <dbReference type="EMBL" id="MBX06550.1"/>
    </source>
</evidence>
<dbReference type="GO" id="GO:0004340">
    <property type="term" value="F:glucokinase activity"/>
    <property type="evidence" value="ECO:0007669"/>
    <property type="project" value="TreeGrafter"/>
</dbReference>
<dbReference type="PROSITE" id="PS51748">
    <property type="entry name" value="HEXOKINASE_2"/>
    <property type="match status" value="1"/>
</dbReference>
<keyword evidence="5 7" id="KW-0808">Transferase</keyword>
<comment type="pathway">
    <text evidence="1">Carbohydrate degradation; glycolysis; D-glyceraldehyde 3-phosphate and glycerone phosphate from D-glucose: step 1/4.</text>
</comment>
<feature type="domain" description="Hexokinase C-terminal" evidence="6">
    <location>
        <begin position="1"/>
        <end position="101"/>
    </location>
</feature>
<keyword evidence="3 5" id="KW-0324">Glycolysis</keyword>
<comment type="catalytic activity">
    <reaction evidence="4">
        <text>a D-hexose + ATP = a D-hexose 6-phosphate + ADP + H(+)</text>
        <dbReference type="Rhea" id="RHEA:22740"/>
        <dbReference type="ChEBI" id="CHEBI:4194"/>
        <dbReference type="ChEBI" id="CHEBI:15378"/>
        <dbReference type="ChEBI" id="CHEBI:30616"/>
        <dbReference type="ChEBI" id="CHEBI:229467"/>
        <dbReference type="ChEBI" id="CHEBI:456216"/>
        <dbReference type="EC" id="2.7.1.1"/>
    </reaction>
    <physiologicalReaction direction="left-to-right" evidence="4">
        <dbReference type="Rhea" id="RHEA:22741"/>
    </physiologicalReaction>
</comment>
<dbReference type="AlphaFoldDB" id="A0A2P2KLH6"/>
<evidence type="ECO:0000256" key="2">
    <source>
        <dbReference type="ARBA" id="ARBA00005028"/>
    </source>
</evidence>
<dbReference type="SUPFAM" id="SSF53067">
    <property type="entry name" value="Actin-like ATPase domain"/>
    <property type="match status" value="1"/>
</dbReference>
<dbReference type="InterPro" id="IPR001312">
    <property type="entry name" value="Hexokinase"/>
</dbReference>
<dbReference type="Gene3D" id="3.40.367.20">
    <property type="match status" value="1"/>
</dbReference>
<name>A0A2P2KLH6_RHIMU</name>
<organism evidence="7">
    <name type="scientific">Rhizophora mucronata</name>
    <name type="common">Asiatic mangrove</name>
    <dbReference type="NCBI Taxonomy" id="61149"/>
    <lineage>
        <taxon>Eukaryota</taxon>
        <taxon>Viridiplantae</taxon>
        <taxon>Streptophyta</taxon>
        <taxon>Embryophyta</taxon>
        <taxon>Tracheophyta</taxon>
        <taxon>Spermatophyta</taxon>
        <taxon>Magnoliopsida</taxon>
        <taxon>eudicotyledons</taxon>
        <taxon>Gunneridae</taxon>
        <taxon>Pentapetalae</taxon>
        <taxon>rosids</taxon>
        <taxon>fabids</taxon>
        <taxon>Malpighiales</taxon>
        <taxon>Rhizophoraceae</taxon>
        <taxon>Rhizophora</taxon>
    </lineage>
</organism>
<dbReference type="Pfam" id="PF03727">
    <property type="entry name" value="Hexokinase_2"/>
    <property type="match status" value="1"/>
</dbReference>
<dbReference type="EC" id="2.7.1.-" evidence="5"/>
<dbReference type="EMBL" id="GGEC01026066">
    <property type="protein sequence ID" value="MBX06550.1"/>
    <property type="molecule type" value="Transcribed_RNA"/>
</dbReference>
<dbReference type="UniPathway" id="UPA00242"/>
<evidence type="ECO:0000256" key="4">
    <source>
        <dbReference type="ARBA" id="ARBA00044613"/>
    </source>
</evidence>
<dbReference type="InterPro" id="IPR022673">
    <property type="entry name" value="Hexokinase_C"/>
</dbReference>
<dbReference type="GO" id="GO:0005536">
    <property type="term" value="F:D-glucose binding"/>
    <property type="evidence" value="ECO:0007669"/>
    <property type="project" value="InterPro"/>
</dbReference>
<evidence type="ECO:0000256" key="1">
    <source>
        <dbReference type="ARBA" id="ARBA00004888"/>
    </source>
</evidence>
<dbReference type="GO" id="GO:0005829">
    <property type="term" value="C:cytosol"/>
    <property type="evidence" value="ECO:0007669"/>
    <property type="project" value="TreeGrafter"/>
</dbReference>
<evidence type="ECO:0000259" key="6">
    <source>
        <dbReference type="Pfam" id="PF03727"/>
    </source>
</evidence>
<dbReference type="PANTHER" id="PTHR19443:SF16">
    <property type="entry name" value="HEXOKINASE TYPE 1-RELATED"/>
    <property type="match status" value="1"/>
</dbReference>
<dbReference type="GO" id="GO:0006096">
    <property type="term" value="P:glycolytic process"/>
    <property type="evidence" value="ECO:0007669"/>
    <property type="project" value="UniProtKB-KW"/>
</dbReference>